<proteinExistence type="predicted"/>
<protein>
    <submittedName>
        <fullName evidence="1">CSON012494 protein</fullName>
    </submittedName>
</protein>
<sequence>MKINYTVQQKIEVDTLETPSTIVKNEIQIKNIITMIENDFDLMKIIIINFVVQCLNKTLIKLVGRGLIQHSVIDHTSKDYNLRHYLF</sequence>
<dbReference type="EMBL" id="UFQT01000597">
    <property type="protein sequence ID" value="SSX25587.1"/>
    <property type="molecule type" value="Genomic_DNA"/>
</dbReference>
<reference evidence="1" key="1">
    <citation type="submission" date="2018-07" db="EMBL/GenBank/DDBJ databases">
        <authorList>
            <person name="Quirk P.G."/>
            <person name="Krulwich T.A."/>
        </authorList>
    </citation>
    <scope>NUCLEOTIDE SEQUENCE</scope>
</reference>
<dbReference type="AlphaFoldDB" id="A0A336MB43"/>
<evidence type="ECO:0000313" key="1">
    <source>
        <dbReference type="EMBL" id="SSX25587.1"/>
    </source>
</evidence>
<gene>
    <name evidence="1" type="primary">CSON012494</name>
</gene>
<organism evidence="1">
    <name type="scientific">Culicoides sonorensis</name>
    <name type="common">Biting midge</name>
    <dbReference type="NCBI Taxonomy" id="179676"/>
    <lineage>
        <taxon>Eukaryota</taxon>
        <taxon>Metazoa</taxon>
        <taxon>Ecdysozoa</taxon>
        <taxon>Arthropoda</taxon>
        <taxon>Hexapoda</taxon>
        <taxon>Insecta</taxon>
        <taxon>Pterygota</taxon>
        <taxon>Neoptera</taxon>
        <taxon>Endopterygota</taxon>
        <taxon>Diptera</taxon>
        <taxon>Nematocera</taxon>
        <taxon>Chironomoidea</taxon>
        <taxon>Ceratopogonidae</taxon>
        <taxon>Ceratopogoninae</taxon>
        <taxon>Culicoides</taxon>
        <taxon>Monoculicoides</taxon>
    </lineage>
</organism>
<dbReference type="VEuPathDB" id="VectorBase:CSON012494"/>
<name>A0A336MB43_CULSO</name>
<accession>A0A336MB43</accession>